<dbReference type="AlphaFoldDB" id="D5EC57"/>
<dbReference type="STRING" id="547558.Mmah_1254"/>
<accession>D5EC57</accession>
<dbReference type="EMBL" id="CP001994">
    <property type="protein sequence ID" value="ADE36758.1"/>
    <property type="molecule type" value="Genomic_DNA"/>
</dbReference>
<reference evidence="1 2" key="1">
    <citation type="submission" date="2010-03" db="EMBL/GenBank/DDBJ databases">
        <title>The complete genome of Methanohalophilus mahii DSM 5219.</title>
        <authorList>
            <consortium name="US DOE Joint Genome Institute (JGI-PGF)"/>
            <person name="Lucas S."/>
            <person name="Copeland A."/>
            <person name="Lapidus A."/>
            <person name="Glavina del Rio T."/>
            <person name="Dalin E."/>
            <person name="Tice H."/>
            <person name="Bruce D."/>
            <person name="Goodwin L."/>
            <person name="Pitluck S."/>
            <person name="Kyrpides N."/>
            <person name="Mavromatis K."/>
            <person name="Ivanova N."/>
            <person name="Lykidis A."/>
            <person name="Saunders E."/>
            <person name="Brettin T."/>
            <person name="Detter J.C."/>
            <person name="Han C."/>
            <person name="Land M."/>
            <person name="Hauser L."/>
            <person name="Markowitz V."/>
            <person name="Cheng J.-F."/>
            <person name="Hugenholtz P."/>
            <person name="Woyke T."/>
            <person name="Wu D."/>
            <person name="Spring S."/>
            <person name="Schneider S."/>
            <person name="Schroeder M."/>
            <person name="Klenk H.-P."/>
            <person name="Eisen J.A."/>
        </authorList>
    </citation>
    <scope>NUCLEOTIDE SEQUENCE [LARGE SCALE GENOMIC DNA]</scope>
    <source>
        <strain evidence="2">ATCC 35705 / DSM 5219 / SLP</strain>
    </source>
</reference>
<organism evidence="1 2">
    <name type="scientific">Methanohalophilus mahii (strain ATCC 35705 / DSM 5219 / SLP)</name>
    <dbReference type="NCBI Taxonomy" id="547558"/>
    <lineage>
        <taxon>Archaea</taxon>
        <taxon>Methanobacteriati</taxon>
        <taxon>Methanobacteriota</taxon>
        <taxon>Stenosarchaea group</taxon>
        <taxon>Methanomicrobia</taxon>
        <taxon>Methanosarcinales</taxon>
        <taxon>Methanosarcinaceae</taxon>
        <taxon>Methanohalophilus</taxon>
    </lineage>
</organism>
<protein>
    <submittedName>
        <fullName evidence="1">Uncharacterized protein</fullName>
    </submittedName>
</protein>
<sequence>MKDAVQVSKQQLVLIDPYVASAGLPSVIEIYGWP</sequence>
<evidence type="ECO:0000313" key="2">
    <source>
        <dbReference type="Proteomes" id="UP000001059"/>
    </source>
</evidence>
<dbReference type="Proteomes" id="UP000001059">
    <property type="component" value="Chromosome"/>
</dbReference>
<dbReference type="KEGG" id="mmh:Mmah_1254"/>
<keyword evidence="2" id="KW-1185">Reference proteome</keyword>
<gene>
    <name evidence="1" type="ordered locus">Mmah_1254</name>
</gene>
<dbReference type="HOGENOM" id="CLU_3371358_0_0_2"/>
<evidence type="ECO:0000313" key="1">
    <source>
        <dbReference type="EMBL" id="ADE36758.1"/>
    </source>
</evidence>
<proteinExistence type="predicted"/>
<name>D5EC57_METMS</name>